<dbReference type="AlphaFoldDB" id="A0AA37SMR2"/>
<accession>A0AA37SMR2</accession>
<evidence type="ECO:0000313" key="2">
    <source>
        <dbReference type="Proteomes" id="UP001156666"/>
    </source>
</evidence>
<sequence length="204" mass="23217">MRLSILLVLIFTANTIILSQVKIEDRLFGMVPGKKITKQFSENDTIPKVFYPNQNSSNKALISIDGQMVGSNSSAIIEAENIESLSVEKKVMNFQGREYEGHIIIKTKKNYTPKIISLEQLISKYTDLDDGQYICELDYKIINGEIKDVFVDEKYIMKIDVSQLNNLKAHKDLYFVSVLTRNAYNLEKANTIIIRGTEKSKIGL</sequence>
<dbReference type="RefSeq" id="WP_235292975.1">
    <property type="nucleotide sequence ID" value="NZ_BSOH01000005.1"/>
</dbReference>
<comment type="caution">
    <text evidence="1">The sequence shown here is derived from an EMBL/GenBank/DDBJ whole genome shotgun (WGS) entry which is preliminary data.</text>
</comment>
<dbReference type="Proteomes" id="UP001156666">
    <property type="component" value="Unassembled WGS sequence"/>
</dbReference>
<protein>
    <submittedName>
        <fullName evidence="1">Uncharacterized protein</fullName>
    </submittedName>
</protein>
<reference evidence="1" key="2">
    <citation type="submission" date="2023-01" db="EMBL/GenBank/DDBJ databases">
        <title>Draft genome sequence of Portibacter lacus strain NBRC 108769.</title>
        <authorList>
            <person name="Sun Q."/>
            <person name="Mori K."/>
        </authorList>
    </citation>
    <scope>NUCLEOTIDE SEQUENCE</scope>
    <source>
        <strain evidence="1">NBRC 108769</strain>
    </source>
</reference>
<gene>
    <name evidence="1" type="ORF">GCM10007940_07890</name>
</gene>
<organism evidence="1 2">
    <name type="scientific">Portibacter lacus</name>
    <dbReference type="NCBI Taxonomy" id="1099794"/>
    <lineage>
        <taxon>Bacteria</taxon>
        <taxon>Pseudomonadati</taxon>
        <taxon>Bacteroidota</taxon>
        <taxon>Saprospiria</taxon>
        <taxon>Saprospirales</taxon>
        <taxon>Haliscomenobacteraceae</taxon>
        <taxon>Portibacter</taxon>
    </lineage>
</organism>
<reference evidence="1" key="1">
    <citation type="journal article" date="2014" name="Int. J. Syst. Evol. Microbiol.">
        <title>Complete genome sequence of Corynebacterium casei LMG S-19264T (=DSM 44701T), isolated from a smear-ripened cheese.</title>
        <authorList>
            <consortium name="US DOE Joint Genome Institute (JGI-PGF)"/>
            <person name="Walter F."/>
            <person name="Albersmeier A."/>
            <person name="Kalinowski J."/>
            <person name="Ruckert C."/>
        </authorList>
    </citation>
    <scope>NUCLEOTIDE SEQUENCE</scope>
    <source>
        <strain evidence="1">NBRC 108769</strain>
    </source>
</reference>
<keyword evidence="2" id="KW-1185">Reference proteome</keyword>
<proteinExistence type="predicted"/>
<name>A0AA37SMR2_9BACT</name>
<dbReference type="EMBL" id="BSOH01000005">
    <property type="protein sequence ID" value="GLR16174.1"/>
    <property type="molecule type" value="Genomic_DNA"/>
</dbReference>
<evidence type="ECO:0000313" key="1">
    <source>
        <dbReference type="EMBL" id="GLR16174.1"/>
    </source>
</evidence>